<evidence type="ECO:0000313" key="3">
    <source>
        <dbReference type="Proteomes" id="UP001174694"/>
    </source>
</evidence>
<dbReference type="EMBL" id="JANBVO010000023">
    <property type="protein sequence ID" value="KAJ9142223.1"/>
    <property type="molecule type" value="Genomic_DNA"/>
</dbReference>
<proteinExistence type="predicted"/>
<feature type="chain" id="PRO_5041380167" evidence="1">
    <location>
        <begin position="33"/>
        <end position="105"/>
    </location>
</feature>
<keyword evidence="1" id="KW-0732">Signal</keyword>
<evidence type="ECO:0000313" key="2">
    <source>
        <dbReference type="EMBL" id="KAJ9142223.1"/>
    </source>
</evidence>
<organism evidence="2 3">
    <name type="scientific">Pleurostoma richardsiae</name>
    <dbReference type="NCBI Taxonomy" id="41990"/>
    <lineage>
        <taxon>Eukaryota</taxon>
        <taxon>Fungi</taxon>
        <taxon>Dikarya</taxon>
        <taxon>Ascomycota</taxon>
        <taxon>Pezizomycotina</taxon>
        <taxon>Sordariomycetes</taxon>
        <taxon>Sordariomycetidae</taxon>
        <taxon>Calosphaeriales</taxon>
        <taxon>Pleurostomataceae</taxon>
        <taxon>Pleurostoma</taxon>
    </lineage>
</organism>
<keyword evidence="3" id="KW-1185">Reference proteome</keyword>
<comment type="caution">
    <text evidence="2">The sequence shown here is derived from an EMBL/GenBank/DDBJ whole genome shotgun (WGS) entry which is preliminary data.</text>
</comment>
<sequence>MPRHQQPLLSALIPCLLLALLLAALLPHPAAAQNSTEVTIYNASDKYAYYGCYNETTGLAGTSGARALSGGANEVGTGNMTVPICLGFCSSGGTEYKYAGIEYAR</sequence>
<evidence type="ECO:0000256" key="1">
    <source>
        <dbReference type="SAM" id="SignalP"/>
    </source>
</evidence>
<dbReference type="Proteomes" id="UP001174694">
    <property type="component" value="Unassembled WGS sequence"/>
</dbReference>
<name>A0AA38RAI6_9PEZI</name>
<gene>
    <name evidence="2" type="ORF">NKR23_g7499</name>
</gene>
<feature type="signal peptide" evidence="1">
    <location>
        <begin position="1"/>
        <end position="32"/>
    </location>
</feature>
<reference evidence="2" key="1">
    <citation type="submission" date="2022-07" db="EMBL/GenBank/DDBJ databases">
        <title>Fungi with potential for degradation of polypropylene.</title>
        <authorList>
            <person name="Gostincar C."/>
        </authorList>
    </citation>
    <scope>NUCLEOTIDE SEQUENCE</scope>
    <source>
        <strain evidence="2">EXF-13308</strain>
    </source>
</reference>
<accession>A0AA38RAI6</accession>
<protein>
    <submittedName>
        <fullName evidence="2">Uncharacterized protein</fullName>
    </submittedName>
</protein>
<dbReference type="AlphaFoldDB" id="A0AA38RAI6"/>